<dbReference type="SMART" id="SM00052">
    <property type="entry name" value="EAL"/>
    <property type="match status" value="1"/>
</dbReference>
<dbReference type="eggNOG" id="COG3434">
    <property type="taxonomic scope" value="Bacteria"/>
</dbReference>
<evidence type="ECO:0000313" key="3">
    <source>
        <dbReference type="EMBL" id="ADU25614.1"/>
    </source>
</evidence>
<dbReference type="PROSITE" id="PS51833">
    <property type="entry name" value="HDOD"/>
    <property type="match status" value="1"/>
</dbReference>
<feature type="domain" description="HDOD" evidence="2">
    <location>
        <begin position="199"/>
        <end position="388"/>
    </location>
</feature>
<dbReference type="AlphaFoldDB" id="E6U5E7"/>
<organism evidence="3 4">
    <name type="scientific">Ethanoligenens harbinense (strain DSM 18485 / JCM 12961 / CGMCC 1.5033 / YUAN-3)</name>
    <dbReference type="NCBI Taxonomy" id="663278"/>
    <lineage>
        <taxon>Bacteria</taxon>
        <taxon>Bacillati</taxon>
        <taxon>Bacillota</taxon>
        <taxon>Clostridia</taxon>
        <taxon>Eubacteriales</taxon>
        <taxon>Oscillospiraceae</taxon>
        <taxon>Ethanoligenens</taxon>
    </lineage>
</organism>
<dbReference type="SUPFAM" id="SSF109604">
    <property type="entry name" value="HD-domain/PDEase-like"/>
    <property type="match status" value="1"/>
</dbReference>
<dbReference type="Gene3D" id="1.10.3210.10">
    <property type="entry name" value="Hypothetical protein af1432"/>
    <property type="match status" value="1"/>
</dbReference>
<dbReference type="InterPro" id="IPR013976">
    <property type="entry name" value="HDOD"/>
</dbReference>
<dbReference type="Pfam" id="PF08668">
    <property type="entry name" value="HDOD"/>
    <property type="match status" value="1"/>
</dbReference>
<dbReference type="InterPro" id="IPR001633">
    <property type="entry name" value="EAL_dom"/>
</dbReference>
<dbReference type="PANTHER" id="PTHR33525">
    <property type="match status" value="1"/>
</dbReference>
<dbReference type="Gene3D" id="3.20.20.450">
    <property type="entry name" value="EAL domain"/>
    <property type="match status" value="1"/>
</dbReference>
<accession>E6U5E7</accession>
<evidence type="ECO:0000259" key="2">
    <source>
        <dbReference type="PROSITE" id="PS51833"/>
    </source>
</evidence>
<evidence type="ECO:0000259" key="1">
    <source>
        <dbReference type="PROSITE" id="PS50883"/>
    </source>
</evidence>
<protein>
    <submittedName>
        <fullName evidence="3">Diguanylate phosphodiesterase</fullName>
    </submittedName>
</protein>
<dbReference type="STRING" id="663278.Ethha_0023"/>
<dbReference type="KEGG" id="eha:Ethha_0023"/>
<dbReference type="Proteomes" id="UP000001551">
    <property type="component" value="Chromosome"/>
</dbReference>
<dbReference type="InterPro" id="IPR014408">
    <property type="entry name" value="dGMP_Pdiesterase_EAL/HD-GYP"/>
</dbReference>
<evidence type="ECO:0000313" key="4">
    <source>
        <dbReference type="Proteomes" id="UP000001551"/>
    </source>
</evidence>
<dbReference type="PROSITE" id="PS50883">
    <property type="entry name" value="EAL"/>
    <property type="match status" value="1"/>
</dbReference>
<dbReference type="RefSeq" id="WP_013483995.1">
    <property type="nucleotide sequence ID" value="NC_014828.1"/>
</dbReference>
<feature type="domain" description="EAL" evidence="1">
    <location>
        <begin position="1"/>
        <end position="205"/>
    </location>
</feature>
<dbReference type="EMBL" id="CP002400">
    <property type="protein sequence ID" value="ADU25614.1"/>
    <property type="molecule type" value="Genomic_DNA"/>
</dbReference>
<dbReference type="SUPFAM" id="SSF141868">
    <property type="entry name" value="EAL domain-like"/>
    <property type="match status" value="1"/>
</dbReference>
<reference evidence="3 4" key="1">
    <citation type="submission" date="2010-12" db="EMBL/GenBank/DDBJ databases">
        <title>Complete sequence of Ethanoligenens harbinense YUAN-3.</title>
        <authorList>
            <person name="Lucas S."/>
            <person name="Copeland A."/>
            <person name="Lapidus A."/>
            <person name="Cheng J.-F."/>
            <person name="Bruce D."/>
            <person name="Goodwin L."/>
            <person name="Pitluck S."/>
            <person name="Chertkov O."/>
            <person name="Misra M."/>
            <person name="Detter J.C."/>
            <person name="Han C."/>
            <person name="Tapia R."/>
            <person name="Land M."/>
            <person name="Hauser L."/>
            <person name="Jeffries C."/>
            <person name="Kyrpides N."/>
            <person name="Ivanova N."/>
            <person name="Mikhailova N."/>
            <person name="Wang A."/>
            <person name="Mouttaki H."/>
            <person name="He Z."/>
            <person name="Zhou J."/>
            <person name="Hemme C.L."/>
            <person name="Woyke T."/>
        </authorList>
    </citation>
    <scope>NUCLEOTIDE SEQUENCE [LARGE SCALE GENOMIC DNA]</scope>
    <source>
        <strain evidence="4">DSM 18485 / JCM 12961 / CGMCC 1.5033 / YUAN-3</strain>
    </source>
</reference>
<dbReference type="HOGENOM" id="CLU_044951_1_1_9"/>
<dbReference type="PIRSF" id="PIRSF003180">
    <property type="entry name" value="DiGMPpdiest_YuxH"/>
    <property type="match status" value="1"/>
</dbReference>
<dbReference type="Pfam" id="PF00563">
    <property type="entry name" value="EAL"/>
    <property type="match status" value="1"/>
</dbReference>
<keyword evidence="4" id="KW-1185">Reference proteome</keyword>
<dbReference type="PANTHER" id="PTHR33525:SF4">
    <property type="entry name" value="CYCLIC DI-GMP PHOSPHODIESTERASE CDGJ"/>
    <property type="match status" value="1"/>
</dbReference>
<proteinExistence type="predicted"/>
<name>E6U5E7_ETHHY</name>
<dbReference type="InterPro" id="IPR052340">
    <property type="entry name" value="RNase_Y/CdgJ"/>
</dbReference>
<sequence>MDVFLATQPIFDAENRVFGYEILYRENETNTFSEETDADFASGNTLVRCFMDFGLPTLTNNTRAFVNFTTEFIKNEVATLFPKDQLVVEILETVEITGEILDACRKLKAHGYLLAIDDFVYQPGYEKLLPLVDIIKVDFKQSGPAEQAEIIRKYGRPGLSFLAEKVETQEEHDRALKQGYAYFQGYFYARPSINRAKKLTPYSQTRIRLINLLNEPEPDFRQIAGLVETDIAFSYEILRLVNSAYYSPAKPITSISFAISVLGIEELRKWLYIVFISGLQENQPGELVRTSLLRGKVMENLAEAAGRPHQKSTMMTIGMFSLLDVLLERPMAEAIEGLHFPEEIKNALIGSGGEDFLHSCEEVAICYEHGVWQKATQQAGRIGITPQMLQTAYANAVKWMETFYL</sequence>
<gene>
    <name evidence="3" type="ordered locus">Ethha_0023</name>
</gene>
<dbReference type="InterPro" id="IPR035919">
    <property type="entry name" value="EAL_sf"/>
</dbReference>